<evidence type="ECO:0000313" key="2">
    <source>
        <dbReference type="EnsemblPlants" id="QL09p006032:mrna"/>
    </source>
</evidence>
<keyword evidence="1" id="KW-0472">Membrane</keyword>
<evidence type="ECO:0000313" key="3">
    <source>
        <dbReference type="Proteomes" id="UP000594261"/>
    </source>
</evidence>
<dbReference type="Proteomes" id="UP000594261">
    <property type="component" value="Chromosome 9"/>
</dbReference>
<dbReference type="InParanoid" id="A0A7N2MHL0"/>
<sequence>MFNTRPLLQTLSCDVSKNGILAIQTLRNNLMASIRLASIATMLSSVIAVLMSIGNQDIGVLLSYFTFQRAVYEVLQPCKFPHHYCSP</sequence>
<name>A0A7N2MHL0_QUELO</name>
<proteinExistence type="predicted"/>
<organism evidence="2 3">
    <name type="scientific">Quercus lobata</name>
    <name type="common">Valley oak</name>
    <dbReference type="NCBI Taxonomy" id="97700"/>
    <lineage>
        <taxon>Eukaryota</taxon>
        <taxon>Viridiplantae</taxon>
        <taxon>Streptophyta</taxon>
        <taxon>Embryophyta</taxon>
        <taxon>Tracheophyta</taxon>
        <taxon>Spermatophyta</taxon>
        <taxon>Magnoliopsida</taxon>
        <taxon>eudicotyledons</taxon>
        <taxon>Gunneridae</taxon>
        <taxon>Pentapetalae</taxon>
        <taxon>rosids</taxon>
        <taxon>fabids</taxon>
        <taxon>Fagales</taxon>
        <taxon>Fagaceae</taxon>
        <taxon>Quercus</taxon>
    </lineage>
</organism>
<accession>A0A7N2MHL0</accession>
<dbReference type="AlphaFoldDB" id="A0A7N2MHL0"/>
<keyword evidence="1" id="KW-1133">Transmembrane helix</keyword>
<dbReference type="EMBL" id="LRBV02000009">
    <property type="status" value="NOT_ANNOTATED_CDS"/>
    <property type="molecule type" value="Genomic_DNA"/>
</dbReference>
<dbReference type="InterPro" id="IPR006747">
    <property type="entry name" value="DUF599"/>
</dbReference>
<dbReference type="EnsemblPlants" id="QL09p006032:mrna">
    <property type="protein sequence ID" value="QL09p006032:mrna"/>
    <property type="gene ID" value="QL09p006032"/>
</dbReference>
<feature type="transmembrane region" description="Helical" evidence="1">
    <location>
        <begin position="36"/>
        <end position="54"/>
    </location>
</feature>
<keyword evidence="3" id="KW-1185">Reference proteome</keyword>
<reference evidence="2" key="2">
    <citation type="submission" date="2021-01" db="UniProtKB">
        <authorList>
            <consortium name="EnsemblPlants"/>
        </authorList>
    </citation>
    <scope>IDENTIFICATION</scope>
</reference>
<dbReference type="Gramene" id="QL09p006032:mrna">
    <property type="protein sequence ID" value="QL09p006032:mrna"/>
    <property type="gene ID" value="QL09p006032"/>
</dbReference>
<protein>
    <submittedName>
        <fullName evidence="2">Uncharacterized protein</fullName>
    </submittedName>
</protein>
<dbReference type="Pfam" id="PF04654">
    <property type="entry name" value="DUF599"/>
    <property type="match status" value="1"/>
</dbReference>
<keyword evidence="1" id="KW-0812">Transmembrane</keyword>
<reference evidence="2 3" key="1">
    <citation type="journal article" date="2016" name="G3 (Bethesda)">
        <title>First Draft Assembly and Annotation of the Genome of a California Endemic Oak Quercus lobata Nee (Fagaceae).</title>
        <authorList>
            <person name="Sork V.L."/>
            <person name="Fitz-Gibbon S.T."/>
            <person name="Puiu D."/>
            <person name="Crepeau M."/>
            <person name="Gugger P.F."/>
            <person name="Sherman R."/>
            <person name="Stevens K."/>
            <person name="Langley C.H."/>
            <person name="Pellegrini M."/>
            <person name="Salzberg S.L."/>
        </authorList>
    </citation>
    <scope>NUCLEOTIDE SEQUENCE [LARGE SCALE GENOMIC DNA]</scope>
    <source>
        <strain evidence="2 3">cv. SW786</strain>
    </source>
</reference>
<evidence type="ECO:0000256" key="1">
    <source>
        <dbReference type="SAM" id="Phobius"/>
    </source>
</evidence>